<evidence type="ECO:0000313" key="3">
    <source>
        <dbReference type="WBParaSite" id="Pan_g11911.t1"/>
    </source>
</evidence>
<feature type="compositionally biased region" description="Low complexity" evidence="1">
    <location>
        <begin position="390"/>
        <end position="410"/>
    </location>
</feature>
<protein>
    <submittedName>
        <fullName evidence="3">DUF4476 domain-containing protein</fullName>
    </submittedName>
</protein>
<keyword evidence="2" id="KW-1185">Reference proteome</keyword>
<feature type="compositionally biased region" description="Polar residues" evidence="1">
    <location>
        <begin position="334"/>
        <end position="343"/>
    </location>
</feature>
<dbReference type="Proteomes" id="UP000492821">
    <property type="component" value="Unassembled WGS sequence"/>
</dbReference>
<feature type="compositionally biased region" description="Low complexity" evidence="1">
    <location>
        <begin position="311"/>
        <end position="321"/>
    </location>
</feature>
<feature type="compositionally biased region" description="Basic and acidic residues" evidence="1">
    <location>
        <begin position="370"/>
        <end position="381"/>
    </location>
</feature>
<organism evidence="2 3">
    <name type="scientific">Panagrellus redivivus</name>
    <name type="common">Microworm</name>
    <dbReference type="NCBI Taxonomy" id="6233"/>
    <lineage>
        <taxon>Eukaryota</taxon>
        <taxon>Metazoa</taxon>
        <taxon>Ecdysozoa</taxon>
        <taxon>Nematoda</taxon>
        <taxon>Chromadorea</taxon>
        <taxon>Rhabditida</taxon>
        <taxon>Tylenchina</taxon>
        <taxon>Panagrolaimomorpha</taxon>
        <taxon>Panagrolaimoidea</taxon>
        <taxon>Panagrolaimidae</taxon>
        <taxon>Panagrellus</taxon>
    </lineage>
</organism>
<feature type="compositionally biased region" description="Polar residues" evidence="1">
    <location>
        <begin position="417"/>
        <end position="428"/>
    </location>
</feature>
<evidence type="ECO:0000256" key="1">
    <source>
        <dbReference type="SAM" id="MobiDB-lite"/>
    </source>
</evidence>
<dbReference type="WBParaSite" id="Pan_g11911.t1">
    <property type="protein sequence ID" value="Pan_g11911.t1"/>
    <property type="gene ID" value="Pan_g11911"/>
</dbReference>
<feature type="region of interest" description="Disordered" evidence="1">
    <location>
        <begin position="311"/>
        <end position="459"/>
    </location>
</feature>
<dbReference type="AlphaFoldDB" id="A0A7E4USK9"/>
<proteinExistence type="predicted"/>
<reference evidence="2" key="1">
    <citation type="journal article" date="2013" name="Genetics">
        <title>The draft genome and transcriptome of Panagrellus redivivus are shaped by the harsh demands of a free-living lifestyle.</title>
        <authorList>
            <person name="Srinivasan J."/>
            <person name="Dillman A.R."/>
            <person name="Macchietto M.G."/>
            <person name="Heikkinen L."/>
            <person name="Lakso M."/>
            <person name="Fracchia K.M."/>
            <person name="Antoshechkin I."/>
            <person name="Mortazavi A."/>
            <person name="Wong G."/>
            <person name="Sternberg P.W."/>
        </authorList>
    </citation>
    <scope>NUCLEOTIDE SEQUENCE [LARGE SCALE GENOMIC DNA]</scope>
    <source>
        <strain evidence="2">MT8872</strain>
    </source>
</reference>
<feature type="compositionally biased region" description="Basic residues" evidence="1">
    <location>
        <begin position="322"/>
        <end position="331"/>
    </location>
</feature>
<feature type="compositionally biased region" description="Low complexity" evidence="1">
    <location>
        <begin position="344"/>
        <end position="357"/>
    </location>
</feature>
<name>A0A7E4USK9_PANRE</name>
<evidence type="ECO:0000313" key="2">
    <source>
        <dbReference type="Proteomes" id="UP000492821"/>
    </source>
</evidence>
<reference evidence="3" key="2">
    <citation type="submission" date="2020-10" db="UniProtKB">
        <authorList>
            <consortium name="WormBaseParasite"/>
        </authorList>
    </citation>
    <scope>IDENTIFICATION</scope>
</reference>
<sequence length="540" mass="59926">MPLTIGVDDLAVIMAKAGKIRIHECLRRLKLRPNVNFCLYDLANAYSDKFEVTFDSHEWYKLFSIRDFHEVILQQFANEVRIVKPHHDNPVLAIIDNRLTSSISTGNSSFETGEEEETIILCTKSDKKESVSPQRFTVSPPETQTTPVLPRQALMNAANSVQPIVQKGRFTTRVVYPPPKIIDFNDVKFEETNMFAQFKPPETHMTTTKVCPVGLEWPPHDGSAIMAPPKMVKKKKKVVKKAKKAAQVDDRSESGIHSANSVDLPVVPAVPDFIRNRQNIMDLVPELKTPGGDNNTVRVVEQAILNILQSQEEQATETQSQPKKRIVRVVKKSAGTSKTQKVCSTSPETPSETPISSFVEFDSTPPGTSEGDHTRSSDDSLPKVLKKPQRVLSLGVPPRRPPSSVSSRSSAYKGRTFYSSPTKQNNPALTRALEKMRLSPSKRGNVTPTKPQPEKVCPPTMAMGYITPTMPAPFNKSSPLALTPKRFTSCETWNPPARFTAFVAPPVPVETTPATSPSKQAIYTTSKHKEEAIYTSDEDL</sequence>
<accession>A0A7E4USK9</accession>